<evidence type="ECO:0000259" key="1">
    <source>
        <dbReference type="Pfam" id="PF03372"/>
    </source>
</evidence>
<gene>
    <name evidence="2" type="ORF">FYJ51_02240</name>
</gene>
<organism evidence="2 3">
    <name type="scientific">Stecheria intestinalis</name>
    <dbReference type="NCBI Taxonomy" id="2606630"/>
    <lineage>
        <taxon>Bacteria</taxon>
        <taxon>Bacillati</taxon>
        <taxon>Bacillota</taxon>
        <taxon>Erysipelotrichia</taxon>
        <taxon>Erysipelotrichales</taxon>
        <taxon>Erysipelotrichaceae</taxon>
        <taxon>Stecheria</taxon>
    </lineage>
</organism>
<evidence type="ECO:0000313" key="3">
    <source>
        <dbReference type="Proteomes" id="UP000461880"/>
    </source>
</evidence>
<dbReference type="InterPro" id="IPR036691">
    <property type="entry name" value="Endo/exonu/phosph_ase_sf"/>
</dbReference>
<dbReference type="InterPro" id="IPR005135">
    <property type="entry name" value="Endo/exonuclease/phosphatase"/>
</dbReference>
<dbReference type="SUPFAM" id="SSF56219">
    <property type="entry name" value="DNase I-like"/>
    <property type="match status" value="1"/>
</dbReference>
<dbReference type="Pfam" id="PF03372">
    <property type="entry name" value="Exo_endo_phos"/>
    <property type="match status" value="1"/>
</dbReference>
<name>A0A7X2TEJ8_9FIRM</name>
<keyword evidence="2" id="KW-0540">Nuclease</keyword>
<keyword evidence="2" id="KW-0255">Endonuclease</keyword>
<feature type="domain" description="Endonuclease/exonuclease/phosphatase" evidence="1">
    <location>
        <begin position="25"/>
        <end position="252"/>
    </location>
</feature>
<protein>
    <submittedName>
        <fullName evidence="2">Endonuclease/exonuclease/phosphatase family protein</fullName>
    </submittedName>
</protein>
<dbReference type="Proteomes" id="UP000461880">
    <property type="component" value="Unassembled WGS sequence"/>
</dbReference>
<dbReference type="Gene3D" id="3.60.10.10">
    <property type="entry name" value="Endonuclease/exonuclease/phosphatase"/>
    <property type="match status" value="1"/>
</dbReference>
<dbReference type="AlphaFoldDB" id="A0A7X2TEJ8"/>
<sequence>MTVYRILTLNLKTDLPFTRGQRLFSHRIHSIEEMIRWHDPDLIGVQELTEEMLPHMDKLMETYTFYGRGRNRDGIHFADERNCILYKKDRFEFLHGGTFWLSDTPDVQGSRYPTSIYPRIATWAVLKDRETGEVFTFANTHLDHLLTNTKFKQVIVLKKQMMKKNEGSFLAMTGDFNTYLSSSALQALLDRDNPLDLEDTDPENAGSTIRGFVESTTAHYLPIDHIFLSRSCHVINSRVLKSLYMGNYPSDHAPVLTVFDSPGASK</sequence>
<comment type="caution">
    <text evidence="2">The sequence shown here is derived from an EMBL/GenBank/DDBJ whole genome shotgun (WGS) entry which is preliminary data.</text>
</comment>
<dbReference type="PANTHER" id="PTHR12121">
    <property type="entry name" value="CARBON CATABOLITE REPRESSOR PROTEIN 4"/>
    <property type="match status" value="1"/>
</dbReference>
<accession>A0A7X2TEJ8</accession>
<dbReference type="GO" id="GO:0000175">
    <property type="term" value="F:3'-5'-RNA exonuclease activity"/>
    <property type="evidence" value="ECO:0007669"/>
    <property type="project" value="TreeGrafter"/>
</dbReference>
<keyword evidence="2" id="KW-0378">Hydrolase</keyword>
<dbReference type="RefSeq" id="WP_154502747.1">
    <property type="nucleotide sequence ID" value="NZ_VUMN01000003.1"/>
</dbReference>
<dbReference type="InterPro" id="IPR050410">
    <property type="entry name" value="CCR4/nocturin_mRNA_transcr"/>
</dbReference>
<evidence type="ECO:0000313" key="2">
    <source>
        <dbReference type="EMBL" id="MSS57724.1"/>
    </source>
</evidence>
<keyword evidence="2" id="KW-0269">Exonuclease</keyword>
<dbReference type="EMBL" id="VUMN01000003">
    <property type="protein sequence ID" value="MSS57724.1"/>
    <property type="molecule type" value="Genomic_DNA"/>
</dbReference>
<dbReference type="CDD" id="cd09083">
    <property type="entry name" value="EEP-1"/>
    <property type="match status" value="1"/>
</dbReference>
<keyword evidence="3" id="KW-1185">Reference proteome</keyword>
<reference evidence="2 3" key="1">
    <citation type="submission" date="2019-08" db="EMBL/GenBank/DDBJ databases">
        <title>In-depth cultivation of the pig gut microbiome towards novel bacterial diversity and tailored functional studies.</title>
        <authorList>
            <person name="Wylensek D."/>
            <person name="Hitch T.C.A."/>
            <person name="Clavel T."/>
        </authorList>
    </citation>
    <scope>NUCLEOTIDE SEQUENCE [LARGE SCALE GENOMIC DNA]</scope>
    <source>
        <strain evidence="2 3">Oil+RF-744-GAM-WT-6</strain>
    </source>
</reference>
<dbReference type="PANTHER" id="PTHR12121:SF36">
    <property type="entry name" value="ENDONUCLEASE_EXONUCLEASE_PHOSPHATASE DOMAIN-CONTAINING PROTEIN"/>
    <property type="match status" value="1"/>
</dbReference>
<proteinExistence type="predicted"/>
<dbReference type="GO" id="GO:0004519">
    <property type="term" value="F:endonuclease activity"/>
    <property type="evidence" value="ECO:0007669"/>
    <property type="project" value="UniProtKB-KW"/>
</dbReference>